<name>A0A5C8NFJ8_9ACTN</name>
<evidence type="ECO:0000256" key="5">
    <source>
        <dbReference type="ARBA" id="ARBA00023136"/>
    </source>
</evidence>
<feature type="transmembrane region" description="Helical" evidence="6">
    <location>
        <begin position="24"/>
        <end position="45"/>
    </location>
</feature>
<keyword evidence="5 6" id="KW-0472">Membrane</keyword>
<dbReference type="PANTHER" id="PTHR32322">
    <property type="entry name" value="INNER MEMBRANE TRANSPORTER"/>
    <property type="match status" value="1"/>
</dbReference>
<evidence type="ECO:0000313" key="9">
    <source>
        <dbReference type="Proteomes" id="UP000321571"/>
    </source>
</evidence>
<keyword evidence="3 6" id="KW-0812">Transmembrane</keyword>
<evidence type="ECO:0000256" key="6">
    <source>
        <dbReference type="SAM" id="Phobius"/>
    </source>
</evidence>
<evidence type="ECO:0000256" key="1">
    <source>
        <dbReference type="ARBA" id="ARBA00004141"/>
    </source>
</evidence>
<proteinExistence type="inferred from homology"/>
<feature type="transmembrane region" description="Helical" evidence="6">
    <location>
        <begin position="169"/>
        <end position="189"/>
    </location>
</feature>
<dbReference type="InterPro" id="IPR037185">
    <property type="entry name" value="EmrE-like"/>
</dbReference>
<feature type="transmembrane region" description="Helical" evidence="6">
    <location>
        <begin position="88"/>
        <end position="106"/>
    </location>
</feature>
<comment type="similarity">
    <text evidence="2">Belongs to the EamA transporter family.</text>
</comment>
<sequence length="333" mass="35422">MGWACSEAIPVTVHNQPVTREHRLAYALVVLAATLFGLNAGVSRIPLRTGTPTDTFTTVRITAAFAAFVLIALLFDRAALRVPRGRELLLIVGLGLVGFAGVQWTYNVAINRLPLSIALLLEYLGPVLVVLWVRVVRREAVHPRMWPALGLAVGGLAVVSQVWDGLTLDGLGVAMALGAAVCFAAYFLMGEHSHTVESGGPLRTILWSFAVAAVAMNLVQPAWTADALGHDVSMLGRLSETSLPAWVAMIYVVLLGTVTPFFLLLVALRTLSATVVSIVAMLEPVVAATVGWAWFRESLTPVQLLGMAAVLGGIVMAQTARAVEPEPSLPPPQ</sequence>
<evidence type="ECO:0000313" key="8">
    <source>
        <dbReference type="EMBL" id="TXL57693.1"/>
    </source>
</evidence>
<accession>A0A5C8NFJ8</accession>
<comment type="caution">
    <text evidence="8">The sequence shown here is derived from an EMBL/GenBank/DDBJ whole genome shotgun (WGS) entry which is preliminary data.</text>
</comment>
<feature type="transmembrane region" description="Helical" evidence="6">
    <location>
        <begin position="201"/>
        <end position="223"/>
    </location>
</feature>
<comment type="subcellular location">
    <subcellularLocation>
        <location evidence="1">Membrane</location>
        <topology evidence="1">Multi-pass membrane protein</topology>
    </subcellularLocation>
</comment>
<feature type="transmembrane region" description="Helical" evidence="6">
    <location>
        <begin position="243"/>
        <end position="268"/>
    </location>
</feature>
<feature type="domain" description="EamA" evidence="7">
    <location>
        <begin position="171"/>
        <end position="316"/>
    </location>
</feature>
<organism evidence="8 9">
    <name type="scientific">Aeromicrobium terrae</name>
    <dbReference type="NCBI Taxonomy" id="2498846"/>
    <lineage>
        <taxon>Bacteria</taxon>
        <taxon>Bacillati</taxon>
        <taxon>Actinomycetota</taxon>
        <taxon>Actinomycetes</taxon>
        <taxon>Propionibacteriales</taxon>
        <taxon>Nocardioidaceae</taxon>
        <taxon>Aeromicrobium</taxon>
    </lineage>
</organism>
<dbReference type="SUPFAM" id="SSF103481">
    <property type="entry name" value="Multidrug resistance efflux transporter EmrE"/>
    <property type="match status" value="2"/>
</dbReference>
<feature type="transmembrane region" description="Helical" evidence="6">
    <location>
        <begin position="145"/>
        <end position="163"/>
    </location>
</feature>
<dbReference type="GO" id="GO:0016020">
    <property type="term" value="C:membrane"/>
    <property type="evidence" value="ECO:0007669"/>
    <property type="project" value="UniProtKB-SubCell"/>
</dbReference>
<evidence type="ECO:0000256" key="3">
    <source>
        <dbReference type="ARBA" id="ARBA00022692"/>
    </source>
</evidence>
<feature type="transmembrane region" description="Helical" evidence="6">
    <location>
        <begin position="57"/>
        <end position="76"/>
    </location>
</feature>
<evidence type="ECO:0000256" key="2">
    <source>
        <dbReference type="ARBA" id="ARBA00007362"/>
    </source>
</evidence>
<protein>
    <submittedName>
        <fullName evidence="8">EamA family transporter</fullName>
    </submittedName>
</protein>
<dbReference type="AlphaFoldDB" id="A0A5C8NFJ8"/>
<dbReference type="Proteomes" id="UP000321571">
    <property type="component" value="Unassembled WGS sequence"/>
</dbReference>
<dbReference type="InterPro" id="IPR050638">
    <property type="entry name" value="AA-Vitamin_Transporters"/>
</dbReference>
<dbReference type="Pfam" id="PF00892">
    <property type="entry name" value="EamA"/>
    <property type="match status" value="2"/>
</dbReference>
<keyword evidence="9" id="KW-1185">Reference proteome</keyword>
<dbReference type="InterPro" id="IPR000620">
    <property type="entry name" value="EamA_dom"/>
</dbReference>
<dbReference type="EMBL" id="VDUX01000006">
    <property type="protein sequence ID" value="TXL57693.1"/>
    <property type="molecule type" value="Genomic_DNA"/>
</dbReference>
<evidence type="ECO:0000256" key="4">
    <source>
        <dbReference type="ARBA" id="ARBA00022989"/>
    </source>
</evidence>
<dbReference type="PANTHER" id="PTHR32322:SF2">
    <property type="entry name" value="EAMA DOMAIN-CONTAINING PROTEIN"/>
    <property type="match status" value="1"/>
</dbReference>
<feature type="transmembrane region" description="Helical" evidence="6">
    <location>
        <begin position="275"/>
        <end position="295"/>
    </location>
</feature>
<keyword evidence="4 6" id="KW-1133">Transmembrane helix</keyword>
<gene>
    <name evidence="8" type="ORF">FHP06_12990</name>
</gene>
<dbReference type="OrthoDB" id="154915at2"/>
<feature type="domain" description="EamA" evidence="7">
    <location>
        <begin position="25"/>
        <end position="160"/>
    </location>
</feature>
<reference evidence="8 9" key="1">
    <citation type="submission" date="2019-06" db="EMBL/GenBank/DDBJ databases">
        <title>Aeromicrobium sp. nov., isolated from a maize field.</title>
        <authorList>
            <person name="Lin S.-Y."/>
            <person name="Tsai C.-F."/>
            <person name="Young C.-C."/>
        </authorList>
    </citation>
    <scope>NUCLEOTIDE SEQUENCE [LARGE SCALE GENOMIC DNA]</scope>
    <source>
        <strain evidence="8 9">CC-CFT486</strain>
    </source>
</reference>
<evidence type="ECO:0000259" key="7">
    <source>
        <dbReference type="Pfam" id="PF00892"/>
    </source>
</evidence>
<feature type="transmembrane region" description="Helical" evidence="6">
    <location>
        <begin position="112"/>
        <end position="133"/>
    </location>
</feature>
<dbReference type="Gene3D" id="1.10.3730.20">
    <property type="match status" value="1"/>
</dbReference>